<evidence type="ECO:0000313" key="3">
    <source>
        <dbReference type="EMBL" id="KZT40209.1"/>
    </source>
</evidence>
<organism evidence="3 4">
    <name type="scientific">Sistotremastrum suecicum HHB10207 ss-3</name>
    <dbReference type="NCBI Taxonomy" id="1314776"/>
    <lineage>
        <taxon>Eukaryota</taxon>
        <taxon>Fungi</taxon>
        <taxon>Dikarya</taxon>
        <taxon>Basidiomycota</taxon>
        <taxon>Agaricomycotina</taxon>
        <taxon>Agaricomycetes</taxon>
        <taxon>Sistotremastrales</taxon>
        <taxon>Sistotremastraceae</taxon>
        <taxon>Sistotremastrum</taxon>
    </lineage>
</organism>
<sequence length="345" mass="39315">MTEPSTPPETHEPTISPHFTFPDSDLTIRSSDKVEFRVHKSILSFASGVFKDMLSLDSLPSTSSSTSPQKIVDVTEDGESIEAVLRYIYPLPHPIFKTIDQIVMMLDLSDKYNVPVINAAMQECLLANSFFKKSLLRTFAIAKKYQLSKVETTVIPEILKDPASFSFIDYPPEEVPFIAMNDIQKINFYTRSRYAKAKGILRRAEEKIGDRPAPMCPCRSGDEDTASESESDSESSSDDTPAHCEVWFDFYEAAKKRLEFSPSFNITDKSFWDAIVADCSCRNAGINLFEHYAPFIKRANEKIRSLPWIFPDDFEDMKQRAQKKNVRQRKRARFEYEPAGEGVHV</sequence>
<dbReference type="EMBL" id="KV428035">
    <property type="protein sequence ID" value="KZT40209.1"/>
    <property type="molecule type" value="Genomic_DNA"/>
</dbReference>
<feature type="compositionally biased region" description="Acidic residues" evidence="1">
    <location>
        <begin position="223"/>
        <end position="237"/>
    </location>
</feature>
<dbReference type="InterPro" id="IPR011333">
    <property type="entry name" value="SKP1/BTB/POZ_sf"/>
</dbReference>
<dbReference type="SMART" id="SM00225">
    <property type="entry name" value="BTB"/>
    <property type="match status" value="1"/>
</dbReference>
<protein>
    <recommendedName>
        <fullName evidence="2">BTB domain-containing protein</fullName>
    </recommendedName>
</protein>
<feature type="region of interest" description="Disordered" evidence="1">
    <location>
        <begin position="211"/>
        <end position="240"/>
    </location>
</feature>
<dbReference type="OrthoDB" id="71307at2759"/>
<keyword evidence="4" id="KW-1185">Reference proteome</keyword>
<reference evidence="3 4" key="1">
    <citation type="journal article" date="2016" name="Mol. Biol. Evol.">
        <title>Comparative Genomics of Early-Diverging Mushroom-Forming Fungi Provides Insights into the Origins of Lignocellulose Decay Capabilities.</title>
        <authorList>
            <person name="Nagy L.G."/>
            <person name="Riley R."/>
            <person name="Tritt A."/>
            <person name="Adam C."/>
            <person name="Daum C."/>
            <person name="Floudas D."/>
            <person name="Sun H."/>
            <person name="Yadav J.S."/>
            <person name="Pangilinan J."/>
            <person name="Larsson K.H."/>
            <person name="Matsuura K."/>
            <person name="Barry K."/>
            <person name="Labutti K."/>
            <person name="Kuo R."/>
            <person name="Ohm R.A."/>
            <person name="Bhattacharya S.S."/>
            <person name="Shirouzu T."/>
            <person name="Yoshinaga Y."/>
            <person name="Martin F.M."/>
            <person name="Grigoriev I.V."/>
            <person name="Hibbett D.S."/>
        </authorList>
    </citation>
    <scope>NUCLEOTIDE SEQUENCE [LARGE SCALE GENOMIC DNA]</scope>
    <source>
        <strain evidence="3 4">HHB10207 ss-3</strain>
    </source>
</reference>
<dbReference type="Proteomes" id="UP000076798">
    <property type="component" value="Unassembled WGS sequence"/>
</dbReference>
<dbReference type="Pfam" id="PF00651">
    <property type="entry name" value="BTB"/>
    <property type="match status" value="1"/>
</dbReference>
<dbReference type="PROSITE" id="PS50097">
    <property type="entry name" value="BTB"/>
    <property type="match status" value="1"/>
</dbReference>
<evidence type="ECO:0000259" key="2">
    <source>
        <dbReference type="PROSITE" id="PS50097"/>
    </source>
</evidence>
<evidence type="ECO:0000313" key="4">
    <source>
        <dbReference type="Proteomes" id="UP000076798"/>
    </source>
</evidence>
<proteinExistence type="predicted"/>
<name>A0A166F2L3_9AGAM</name>
<dbReference type="AlphaFoldDB" id="A0A166F2L3"/>
<evidence type="ECO:0000256" key="1">
    <source>
        <dbReference type="SAM" id="MobiDB-lite"/>
    </source>
</evidence>
<dbReference type="Gene3D" id="3.30.710.10">
    <property type="entry name" value="Potassium Channel Kv1.1, Chain A"/>
    <property type="match status" value="1"/>
</dbReference>
<dbReference type="CDD" id="cd18186">
    <property type="entry name" value="BTB_POZ_ZBTB_KLHL-like"/>
    <property type="match status" value="1"/>
</dbReference>
<accession>A0A166F2L3</accession>
<dbReference type="InterPro" id="IPR000210">
    <property type="entry name" value="BTB/POZ_dom"/>
</dbReference>
<dbReference type="SUPFAM" id="SSF54695">
    <property type="entry name" value="POZ domain"/>
    <property type="match status" value="1"/>
</dbReference>
<feature type="domain" description="BTB" evidence="2">
    <location>
        <begin position="24"/>
        <end position="89"/>
    </location>
</feature>
<dbReference type="STRING" id="1314776.A0A166F2L3"/>
<gene>
    <name evidence="3" type="ORF">SISSUDRAFT_1118405</name>
</gene>